<protein>
    <submittedName>
        <fullName evidence="2">Uncharacterized protein</fullName>
    </submittedName>
</protein>
<feature type="transmembrane region" description="Helical" evidence="1">
    <location>
        <begin position="173"/>
        <end position="194"/>
    </location>
</feature>
<keyword evidence="1" id="KW-1133">Transmembrane helix</keyword>
<keyword evidence="1" id="KW-0472">Membrane</keyword>
<dbReference type="EMBL" id="CACVAW010000010">
    <property type="protein sequence ID" value="CAA6803110.1"/>
    <property type="molecule type" value="Genomic_DNA"/>
</dbReference>
<accession>A0A6S6S0X4</accession>
<organism evidence="2">
    <name type="scientific">uncultured Campylobacterales bacterium</name>
    <dbReference type="NCBI Taxonomy" id="352960"/>
    <lineage>
        <taxon>Bacteria</taxon>
        <taxon>Pseudomonadati</taxon>
        <taxon>Campylobacterota</taxon>
        <taxon>Epsilonproteobacteria</taxon>
        <taxon>Campylobacterales</taxon>
        <taxon>environmental samples</taxon>
    </lineage>
</organism>
<feature type="transmembrane region" description="Helical" evidence="1">
    <location>
        <begin position="52"/>
        <end position="79"/>
    </location>
</feature>
<feature type="transmembrane region" description="Helical" evidence="1">
    <location>
        <begin position="99"/>
        <end position="120"/>
    </location>
</feature>
<feature type="transmembrane region" description="Helical" evidence="1">
    <location>
        <begin position="21"/>
        <end position="40"/>
    </location>
</feature>
<feature type="transmembrane region" description="Helical" evidence="1">
    <location>
        <begin position="126"/>
        <end position="152"/>
    </location>
</feature>
<name>A0A6S6S0X4_9BACT</name>
<dbReference type="AlphaFoldDB" id="A0A6S6S0X4"/>
<gene>
    <name evidence="2" type="ORF">HELGO_WM2626</name>
</gene>
<feature type="transmembrane region" description="Helical" evidence="1">
    <location>
        <begin position="200"/>
        <end position="221"/>
    </location>
</feature>
<reference evidence="2" key="1">
    <citation type="submission" date="2020-01" db="EMBL/GenBank/DDBJ databases">
        <authorList>
            <person name="Meier V. D."/>
            <person name="Meier V D."/>
        </authorList>
    </citation>
    <scope>NUCLEOTIDE SEQUENCE</scope>
    <source>
        <strain evidence="2">HLG_WM_MAG_12</strain>
    </source>
</reference>
<keyword evidence="1" id="KW-0812">Transmembrane</keyword>
<proteinExistence type="predicted"/>
<sequence>MEKIKEVFLNSIDSIKENRINLFRGLLVPMLIMVGISVYFPILIKSLDMNMIIILSIVYPIFYFILYVVCFIQISRIVLLNEEKSFLSFLSWGKKEFMFVFYAGLITFASALIVGISLPFFNFEQIFLSVIPLSVIFLVLYTIPRFILLFPATAVEKYISLKESWNLTEDNKFLMIFTCWLLPIFFTVPIFLLLSILPLVLLQTLSVLTMIATVSFSAEAYKLIIVQNLDSLVEKEVK</sequence>
<evidence type="ECO:0000256" key="1">
    <source>
        <dbReference type="SAM" id="Phobius"/>
    </source>
</evidence>
<evidence type="ECO:0000313" key="2">
    <source>
        <dbReference type="EMBL" id="CAA6803110.1"/>
    </source>
</evidence>